<dbReference type="Gene3D" id="1.10.1200.10">
    <property type="entry name" value="ACP-like"/>
    <property type="match status" value="1"/>
</dbReference>
<feature type="domain" description="Carrier" evidence="1">
    <location>
        <begin position="44"/>
        <end position="98"/>
    </location>
</feature>
<protein>
    <submittedName>
        <fullName evidence="2">Acyl carrier protein</fullName>
    </submittedName>
</protein>
<gene>
    <name evidence="2" type="ORF">E5342_03100</name>
</gene>
<sequence length="103" mass="12087">MFSFLLPSTFRYSTGFQKYSNQHLFSLFKYPPQFIKNFANQFDDTELSDFQPDTKFRDLEEWSSLTGLAVMNMVEKKYGVKLTVLDLRSADTIEELYNVVTSK</sequence>
<dbReference type="EMBL" id="SRYM01000005">
    <property type="protein sequence ID" value="TGY61986.1"/>
    <property type="molecule type" value="Genomic_DNA"/>
</dbReference>
<organism evidence="2 3">
    <name type="scientific">Parabacteroides distasonis</name>
    <dbReference type="NCBI Taxonomy" id="823"/>
    <lineage>
        <taxon>Bacteria</taxon>
        <taxon>Pseudomonadati</taxon>
        <taxon>Bacteroidota</taxon>
        <taxon>Bacteroidia</taxon>
        <taxon>Bacteroidales</taxon>
        <taxon>Tannerellaceae</taxon>
        <taxon>Parabacteroides</taxon>
    </lineage>
</organism>
<dbReference type="InterPro" id="IPR036736">
    <property type="entry name" value="ACP-like_sf"/>
</dbReference>
<reference evidence="2 3" key="1">
    <citation type="submission" date="2019-04" db="EMBL/GenBank/DDBJ databases">
        <title>Microbes associate with the intestines of laboratory mice.</title>
        <authorList>
            <person name="Navarre W."/>
            <person name="Wong E."/>
            <person name="Huang K."/>
            <person name="Tropini C."/>
            <person name="Ng K."/>
            <person name="Yu B."/>
        </authorList>
    </citation>
    <scope>NUCLEOTIDE SEQUENCE [LARGE SCALE GENOMIC DNA]</scope>
    <source>
        <strain evidence="2 3">NM39_I3</strain>
    </source>
</reference>
<dbReference type="AlphaFoldDB" id="A0A4S2EZI3"/>
<name>A0A4S2EZI3_PARDI</name>
<dbReference type="Proteomes" id="UP000310032">
    <property type="component" value="Unassembled WGS sequence"/>
</dbReference>
<comment type="caution">
    <text evidence="2">The sequence shown here is derived from an EMBL/GenBank/DDBJ whole genome shotgun (WGS) entry which is preliminary data.</text>
</comment>
<evidence type="ECO:0000313" key="2">
    <source>
        <dbReference type="EMBL" id="TGY61986.1"/>
    </source>
</evidence>
<evidence type="ECO:0000313" key="3">
    <source>
        <dbReference type="Proteomes" id="UP000310032"/>
    </source>
</evidence>
<dbReference type="Pfam" id="PF00550">
    <property type="entry name" value="PP-binding"/>
    <property type="match status" value="1"/>
</dbReference>
<evidence type="ECO:0000259" key="1">
    <source>
        <dbReference type="Pfam" id="PF00550"/>
    </source>
</evidence>
<dbReference type="InterPro" id="IPR009081">
    <property type="entry name" value="PP-bd_ACP"/>
</dbReference>
<accession>A0A4S2EZI3</accession>
<dbReference type="SUPFAM" id="SSF47336">
    <property type="entry name" value="ACP-like"/>
    <property type="match status" value="1"/>
</dbReference>
<proteinExistence type="predicted"/>